<evidence type="ECO:0000313" key="6">
    <source>
        <dbReference type="EMBL" id="KAA3473095.1"/>
    </source>
</evidence>
<sequence length="1415" mass="158655">MNDIDDISADLILLESQWKGLVNTLEKLQCEGSSSSVSLLALQCRKIQELSSSIQSGIRTRFDVLRYKEIEIENRLKDLELRENELGKRSKFKLDEVLIGEGSSLLGLKFIVSDDGERLLMFLNAHENEHGKLADEVYNVLKMSNNPGKLVWQAVKRVFMEQRNVGVETNVERRSCLVLLEALMRARPGIKKGVKKQAIFVAKAWKIKKGMQGEDDMEILLFLMLVGAFGLLGQFKSNEIKSLFKRVAQHKQASLLGHSLGLFEKAAPDSCILHSEVKMEQLCEVSNVMSEAIDDTKINSSSPSSADLRFIASTDADRLLMFLTEHENDDRIGDDVYNALKTSGKPAKLVLNVVKAGISERANIGVQRGVVKNSCVILLEQLMRLRPVVSQKLRKKALGVAQQWKGNIKDNGIYDKEILVFLMLVGAYGLTSEFNIKEIESLFKSVSQHKQAPILGLILGFVDQTFVRDIYHSQVKIEQSEADNFQLDSSVPSEPKFEQHIDSSSTRSWPELKFLSINMNARGLTLFLSERVEDHNLMRGEISNALLLALDPAKLVLDASSFFYRSKSGDGFKGIALSNARKSCILLLEQLVTCSVQIEPHVNEEALKLAVEWKERMDEKYPQGVMAYGFLQFIITYQLKSSYNVDELLCLLVTGSEYRQSPDLCLALGLADKISMVDWLQYDSEWSINGIGRSNCTIRLHLTVLIETLINKNLRLEAIAYICAFDLADKFPPAHLLNAHLKYSKMRKYQKGKKSNMKLVTFALFVSLYSQWLSWYPAGVLHYIFMTFNSTCWQNETIDQEIAIMRRVIRCIADHKLESLYPPQDLENYILHLERQKELGNDTAQREKQKAEKKKDLPIPLTKAKMQQDGELNRPCINMSAEAAPSLFASAGGNLHLKPSLLEQPISLIADQSVPCSLWGSAAFCGDTSSFNWQHGCEIGDPWSLEHFTSTRAVDKAAPESSIHHAQVKIDQCQSDNFHSDAFVPSEAKFKHYTTCSSTSYGVDLQSYSTSMNAMGLILFLCKHVEDHNFMRCEISDALQLAPDPARLVLDAISTFNKPESSNTHEKKWNGFNSGNLSHVRKSCILLLEQLRTFPFQIDPHVNEEVLKLASDWKERALKGVVAYGFLQLIVTYSLISAYEADELFGLLVIASEYHQSPALCLALGLIDKIHDATGVLWLHPVLNWHMKGIKGGPYCIKPDGSLMPPAKSALNLTVLIETLVKKNLRLEAIGYICALDLVDKFPPAQILKAHLEYLMQSVHQEAQKSHWKPHQIRDKKKGAVGKVIGCIANHKLEKLFPRKKLENYIRHLEKQNADANVAARKEKQKTGRKKTPKAPSANTKPQHESGTKLPSPTTTSTTGSTTKLSPLQLLETFFADQAVSHGLRDSATFSATSNLLSDNQQTDVAAINDDGNSD</sequence>
<evidence type="ECO:0000313" key="7">
    <source>
        <dbReference type="Proteomes" id="UP000325315"/>
    </source>
</evidence>
<name>A0A5B6VVS0_9ROSI</name>
<evidence type="ECO:0000256" key="2">
    <source>
        <dbReference type="ARBA" id="ARBA00022473"/>
    </source>
</evidence>
<feature type="compositionally biased region" description="Low complexity" evidence="5">
    <location>
        <begin position="1348"/>
        <end position="1363"/>
    </location>
</feature>
<dbReference type="OrthoDB" id="1166041at2759"/>
<dbReference type="GO" id="GO:0009908">
    <property type="term" value="P:flower development"/>
    <property type="evidence" value="ECO:0007669"/>
    <property type="project" value="UniProtKB-KW"/>
</dbReference>
<evidence type="ECO:0000256" key="4">
    <source>
        <dbReference type="ARBA" id="ARBA00023089"/>
    </source>
</evidence>
<organism evidence="6 7">
    <name type="scientific">Gossypium australe</name>
    <dbReference type="NCBI Taxonomy" id="47621"/>
    <lineage>
        <taxon>Eukaryota</taxon>
        <taxon>Viridiplantae</taxon>
        <taxon>Streptophyta</taxon>
        <taxon>Embryophyta</taxon>
        <taxon>Tracheophyta</taxon>
        <taxon>Spermatophyta</taxon>
        <taxon>Magnoliopsida</taxon>
        <taxon>eudicotyledons</taxon>
        <taxon>Gunneridae</taxon>
        <taxon>Pentapetalae</taxon>
        <taxon>rosids</taxon>
        <taxon>malvids</taxon>
        <taxon>Malvales</taxon>
        <taxon>Malvaceae</taxon>
        <taxon>Malvoideae</taxon>
        <taxon>Gossypium</taxon>
    </lineage>
</organism>
<keyword evidence="2" id="KW-0217">Developmental protein</keyword>
<dbReference type="EMBL" id="SMMG02000005">
    <property type="protein sequence ID" value="KAA3473095.1"/>
    <property type="molecule type" value="Genomic_DNA"/>
</dbReference>
<keyword evidence="3" id="KW-0221">Differentiation</keyword>
<proteinExistence type="inferred from homology"/>
<comment type="similarity">
    <text evidence="1">Belongs to the Frigida family.</text>
</comment>
<evidence type="ECO:0000256" key="3">
    <source>
        <dbReference type="ARBA" id="ARBA00022782"/>
    </source>
</evidence>
<dbReference type="Proteomes" id="UP000325315">
    <property type="component" value="Unassembled WGS sequence"/>
</dbReference>
<protein>
    <submittedName>
        <fullName evidence="6">Protein FRIGIDA</fullName>
    </submittedName>
</protein>
<dbReference type="PANTHER" id="PTHR31791:SF33">
    <property type="entry name" value="FRIGIDA-LIKE PROTEIN"/>
    <property type="match status" value="1"/>
</dbReference>
<dbReference type="InterPro" id="IPR012474">
    <property type="entry name" value="Frigida"/>
</dbReference>
<reference evidence="7" key="1">
    <citation type="journal article" date="2019" name="Plant Biotechnol. J.">
        <title>Genome sequencing of the Australian wild diploid species Gossypium australe highlights disease resistance and delayed gland morphogenesis.</title>
        <authorList>
            <person name="Cai Y."/>
            <person name="Cai X."/>
            <person name="Wang Q."/>
            <person name="Wang P."/>
            <person name="Zhang Y."/>
            <person name="Cai C."/>
            <person name="Xu Y."/>
            <person name="Wang K."/>
            <person name="Zhou Z."/>
            <person name="Wang C."/>
            <person name="Geng S."/>
            <person name="Li B."/>
            <person name="Dong Q."/>
            <person name="Hou Y."/>
            <person name="Wang H."/>
            <person name="Ai P."/>
            <person name="Liu Z."/>
            <person name="Yi F."/>
            <person name="Sun M."/>
            <person name="An G."/>
            <person name="Cheng J."/>
            <person name="Zhang Y."/>
            <person name="Shi Q."/>
            <person name="Xie Y."/>
            <person name="Shi X."/>
            <person name="Chang Y."/>
            <person name="Huang F."/>
            <person name="Chen Y."/>
            <person name="Hong S."/>
            <person name="Mi L."/>
            <person name="Sun Q."/>
            <person name="Zhang L."/>
            <person name="Zhou B."/>
            <person name="Peng R."/>
            <person name="Zhang X."/>
            <person name="Liu F."/>
        </authorList>
    </citation>
    <scope>NUCLEOTIDE SEQUENCE [LARGE SCALE GENOMIC DNA]</scope>
    <source>
        <strain evidence="7">cv. PA1801</strain>
    </source>
</reference>
<dbReference type="Pfam" id="PF07899">
    <property type="entry name" value="Frigida"/>
    <property type="match status" value="7"/>
</dbReference>
<comment type="caution">
    <text evidence="6">The sequence shown here is derived from an EMBL/GenBank/DDBJ whole genome shotgun (WGS) entry which is preliminary data.</text>
</comment>
<dbReference type="GO" id="GO:0030154">
    <property type="term" value="P:cell differentiation"/>
    <property type="evidence" value="ECO:0007669"/>
    <property type="project" value="UniProtKB-KW"/>
</dbReference>
<accession>A0A5B6VVS0</accession>
<evidence type="ECO:0000256" key="1">
    <source>
        <dbReference type="ARBA" id="ARBA00008956"/>
    </source>
</evidence>
<gene>
    <name evidence="6" type="ORF">EPI10_023503</name>
</gene>
<keyword evidence="4" id="KW-0287">Flowering</keyword>
<keyword evidence="7" id="KW-1185">Reference proteome</keyword>
<evidence type="ECO:0000256" key="5">
    <source>
        <dbReference type="SAM" id="MobiDB-lite"/>
    </source>
</evidence>
<feature type="region of interest" description="Disordered" evidence="5">
    <location>
        <begin position="1314"/>
        <end position="1363"/>
    </location>
</feature>
<dbReference type="PANTHER" id="PTHR31791">
    <property type="entry name" value="FRIGIDA-LIKE PROTEIN 3-RELATED"/>
    <property type="match status" value="1"/>
</dbReference>